<evidence type="ECO:0000256" key="3">
    <source>
        <dbReference type="ARBA" id="ARBA00022630"/>
    </source>
</evidence>
<gene>
    <name evidence="12" type="ORF">H9942_04890</name>
</gene>
<evidence type="ECO:0000256" key="4">
    <source>
        <dbReference type="ARBA" id="ARBA00022679"/>
    </source>
</evidence>
<keyword evidence="6 10" id="KW-0274">FAD</keyword>
<evidence type="ECO:0000256" key="2">
    <source>
        <dbReference type="ARBA" id="ARBA00016337"/>
    </source>
</evidence>
<evidence type="ECO:0000256" key="9">
    <source>
        <dbReference type="ARBA" id="ARBA00048540"/>
    </source>
</evidence>
<dbReference type="GO" id="GO:0016740">
    <property type="term" value="F:transferase activity"/>
    <property type="evidence" value="ECO:0007669"/>
    <property type="project" value="UniProtKB-UniRule"/>
</dbReference>
<dbReference type="AlphaFoldDB" id="A0A9D2LXC4"/>
<evidence type="ECO:0000313" key="13">
    <source>
        <dbReference type="Proteomes" id="UP000824214"/>
    </source>
</evidence>
<dbReference type="Gene3D" id="3.10.520.10">
    <property type="entry name" value="ApbE-like domains"/>
    <property type="match status" value="1"/>
</dbReference>
<evidence type="ECO:0000256" key="10">
    <source>
        <dbReference type="PIRNR" id="PIRNR006268"/>
    </source>
</evidence>
<dbReference type="InterPro" id="IPR024932">
    <property type="entry name" value="ApbE"/>
</dbReference>
<dbReference type="Pfam" id="PF02424">
    <property type="entry name" value="ApbE"/>
    <property type="match status" value="1"/>
</dbReference>
<dbReference type="SUPFAM" id="SSF143631">
    <property type="entry name" value="ApbE-like"/>
    <property type="match status" value="1"/>
</dbReference>
<evidence type="ECO:0000256" key="5">
    <source>
        <dbReference type="ARBA" id="ARBA00022723"/>
    </source>
</evidence>
<comment type="similarity">
    <text evidence="10">Belongs to the ApbE family.</text>
</comment>
<comment type="caution">
    <text evidence="12">The sequence shown here is derived from an EMBL/GenBank/DDBJ whole genome shotgun (WGS) entry which is preliminary data.</text>
</comment>
<evidence type="ECO:0000256" key="1">
    <source>
        <dbReference type="ARBA" id="ARBA00011955"/>
    </source>
</evidence>
<keyword evidence="3 10" id="KW-0285">Flavoprotein</keyword>
<dbReference type="Proteomes" id="UP000824214">
    <property type="component" value="Unassembled WGS sequence"/>
</dbReference>
<dbReference type="PIRSF" id="PIRSF006268">
    <property type="entry name" value="ApbE"/>
    <property type="match status" value="1"/>
</dbReference>
<proteinExistence type="inferred from homology"/>
<dbReference type="GO" id="GO:0046872">
    <property type="term" value="F:metal ion binding"/>
    <property type="evidence" value="ECO:0007669"/>
    <property type="project" value="UniProtKB-UniRule"/>
</dbReference>
<accession>A0A9D2LXC4</accession>
<dbReference type="EMBL" id="DWXZ01000100">
    <property type="protein sequence ID" value="HJB37391.1"/>
    <property type="molecule type" value="Genomic_DNA"/>
</dbReference>
<feature type="binding site" evidence="11">
    <location>
        <position position="300"/>
    </location>
    <ligand>
        <name>Mg(2+)</name>
        <dbReference type="ChEBI" id="CHEBI:18420"/>
    </ligand>
</feature>
<feature type="binding site" evidence="11">
    <location>
        <position position="184"/>
    </location>
    <ligand>
        <name>Mg(2+)</name>
        <dbReference type="ChEBI" id="CHEBI:18420"/>
    </ligand>
</feature>
<feature type="binding site" evidence="11">
    <location>
        <position position="296"/>
    </location>
    <ligand>
        <name>Mg(2+)</name>
        <dbReference type="ChEBI" id="CHEBI:18420"/>
    </ligand>
</feature>
<name>A0A9D2LXC4_9FIRM</name>
<comment type="catalytic activity">
    <reaction evidence="9 10">
        <text>L-threonyl-[protein] + FAD = FMN-L-threonyl-[protein] + AMP + H(+)</text>
        <dbReference type="Rhea" id="RHEA:36847"/>
        <dbReference type="Rhea" id="RHEA-COMP:11060"/>
        <dbReference type="Rhea" id="RHEA-COMP:11061"/>
        <dbReference type="ChEBI" id="CHEBI:15378"/>
        <dbReference type="ChEBI" id="CHEBI:30013"/>
        <dbReference type="ChEBI" id="CHEBI:57692"/>
        <dbReference type="ChEBI" id="CHEBI:74257"/>
        <dbReference type="ChEBI" id="CHEBI:456215"/>
        <dbReference type="EC" id="2.7.1.180"/>
    </reaction>
</comment>
<evidence type="ECO:0000256" key="6">
    <source>
        <dbReference type="ARBA" id="ARBA00022827"/>
    </source>
</evidence>
<protein>
    <recommendedName>
        <fullName evidence="2 10">FAD:protein FMN transferase</fullName>
        <ecNumber evidence="1 10">2.7.1.180</ecNumber>
    </recommendedName>
    <alternativeName>
        <fullName evidence="8 10">Flavin transferase</fullName>
    </alternativeName>
</protein>
<evidence type="ECO:0000313" key="12">
    <source>
        <dbReference type="EMBL" id="HJB37391.1"/>
    </source>
</evidence>
<reference evidence="12" key="2">
    <citation type="submission" date="2021-04" db="EMBL/GenBank/DDBJ databases">
        <authorList>
            <person name="Gilroy R."/>
        </authorList>
    </citation>
    <scope>NUCLEOTIDE SEQUENCE</scope>
    <source>
        <strain evidence="12">ChiBcolR8-3208</strain>
    </source>
</reference>
<keyword evidence="4 10" id="KW-0808">Transferase</keyword>
<sequence>MKKLFNRITEKQARVLTLCLLGAAAVLLGAALWLNLRAGGGGTTLTTYAMGSYIQQTVYGAGAEEAAQQASSAVTELENLISWRVEDSDIATLNQEAGGEFQDIDPQTWDILNTALQVCQASGGAFDITIAPISWLWDFDDEPHLPQASTIESLLPAVDYTQLSLQEDGTAALRSSSSALDLGAVGKGAACDAAVAAYKEAGVERAVVSVGGSVGVYGEKPFGQKWQVSVRNPDTDGALGVLSVSSGFLSTSGSYEKQFTEDGVTYHHLLDPSTGYPADSDLLSVTVWSGSGALSDALSTACFVLGLEDSLPLLEQFDSQALFITQERQIYLTSGLEDAFTLSSGDYTLAGTV</sequence>
<dbReference type="PANTHER" id="PTHR30040:SF2">
    <property type="entry name" value="FAD:PROTEIN FMN TRANSFERASE"/>
    <property type="match status" value="1"/>
</dbReference>
<keyword evidence="7 10" id="KW-0460">Magnesium</keyword>
<dbReference type="InterPro" id="IPR003374">
    <property type="entry name" value="ApbE-like_sf"/>
</dbReference>
<evidence type="ECO:0000256" key="11">
    <source>
        <dbReference type="PIRSR" id="PIRSR006268-2"/>
    </source>
</evidence>
<comment type="cofactor">
    <cofactor evidence="11">
        <name>Mg(2+)</name>
        <dbReference type="ChEBI" id="CHEBI:18420"/>
    </cofactor>
    <cofactor evidence="11">
        <name>Mn(2+)</name>
        <dbReference type="ChEBI" id="CHEBI:29035"/>
    </cofactor>
    <text evidence="11">Magnesium. Can also use manganese.</text>
</comment>
<evidence type="ECO:0000256" key="8">
    <source>
        <dbReference type="ARBA" id="ARBA00031306"/>
    </source>
</evidence>
<keyword evidence="5 10" id="KW-0479">Metal-binding</keyword>
<organism evidence="12 13">
    <name type="scientific">Candidatus Acutalibacter ornithocaccae</name>
    <dbReference type="NCBI Taxonomy" id="2838416"/>
    <lineage>
        <taxon>Bacteria</taxon>
        <taxon>Bacillati</taxon>
        <taxon>Bacillota</taxon>
        <taxon>Clostridia</taxon>
        <taxon>Eubacteriales</taxon>
        <taxon>Acutalibacteraceae</taxon>
        <taxon>Acutalibacter</taxon>
    </lineage>
</organism>
<dbReference type="PANTHER" id="PTHR30040">
    <property type="entry name" value="THIAMINE BIOSYNTHESIS LIPOPROTEIN APBE"/>
    <property type="match status" value="1"/>
</dbReference>
<reference evidence="12" key="1">
    <citation type="journal article" date="2021" name="PeerJ">
        <title>Extensive microbial diversity within the chicken gut microbiome revealed by metagenomics and culture.</title>
        <authorList>
            <person name="Gilroy R."/>
            <person name="Ravi A."/>
            <person name="Getino M."/>
            <person name="Pursley I."/>
            <person name="Horton D.L."/>
            <person name="Alikhan N.F."/>
            <person name="Baker D."/>
            <person name="Gharbi K."/>
            <person name="Hall N."/>
            <person name="Watson M."/>
            <person name="Adriaenssens E.M."/>
            <person name="Foster-Nyarko E."/>
            <person name="Jarju S."/>
            <person name="Secka A."/>
            <person name="Antonio M."/>
            <person name="Oren A."/>
            <person name="Chaudhuri R.R."/>
            <person name="La Ragione R."/>
            <person name="Hildebrand F."/>
            <person name="Pallen M.J."/>
        </authorList>
    </citation>
    <scope>NUCLEOTIDE SEQUENCE</scope>
    <source>
        <strain evidence="12">ChiBcolR8-3208</strain>
    </source>
</reference>
<evidence type="ECO:0000256" key="7">
    <source>
        <dbReference type="ARBA" id="ARBA00022842"/>
    </source>
</evidence>
<dbReference type="EC" id="2.7.1.180" evidence="1 10"/>